<dbReference type="EMBL" id="JAMKFB020000005">
    <property type="protein sequence ID" value="KAL0192954.1"/>
    <property type="molecule type" value="Genomic_DNA"/>
</dbReference>
<dbReference type="AlphaFoldDB" id="A0ABD0R3H8"/>
<dbReference type="InterPro" id="IPR027417">
    <property type="entry name" value="P-loop_NTPase"/>
</dbReference>
<dbReference type="Proteomes" id="UP001529510">
    <property type="component" value="Unassembled WGS sequence"/>
</dbReference>
<feature type="non-terminal residue" evidence="1">
    <location>
        <position position="72"/>
    </location>
</feature>
<organism evidence="1 2">
    <name type="scientific">Cirrhinus mrigala</name>
    <name type="common">Mrigala</name>
    <dbReference type="NCBI Taxonomy" id="683832"/>
    <lineage>
        <taxon>Eukaryota</taxon>
        <taxon>Metazoa</taxon>
        <taxon>Chordata</taxon>
        <taxon>Craniata</taxon>
        <taxon>Vertebrata</taxon>
        <taxon>Euteleostomi</taxon>
        <taxon>Actinopterygii</taxon>
        <taxon>Neopterygii</taxon>
        <taxon>Teleostei</taxon>
        <taxon>Ostariophysi</taxon>
        <taxon>Cypriniformes</taxon>
        <taxon>Cyprinidae</taxon>
        <taxon>Labeoninae</taxon>
        <taxon>Labeonini</taxon>
        <taxon>Cirrhinus</taxon>
    </lineage>
</organism>
<name>A0ABD0R3H8_CIRMR</name>
<comment type="caution">
    <text evidence="1">The sequence shown here is derived from an EMBL/GenBank/DDBJ whole genome shotgun (WGS) entry which is preliminary data.</text>
</comment>
<reference evidence="1 2" key="1">
    <citation type="submission" date="2024-05" db="EMBL/GenBank/DDBJ databases">
        <title>Genome sequencing and assembly of Indian major carp, Cirrhinus mrigala (Hamilton, 1822).</title>
        <authorList>
            <person name="Mohindra V."/>
            <person name="Chowdhury L.M."/>
            <person name="Lal K."/>
            <person name="Jena J.K."/>
        </authorList>
    </citation>
    <scope>NUCLEOTIDE SEQUENCE [LARGE SCALE GENOMIC DNA]</scope>
    <source>
        <strain evidence="1">CM1030</strain>
        <tissue evidence="1">Blood</tissue>
    </source>
</reference>
<accession>A0ABD0R3H8</accession>
<protein>
    <submittedName>
        <fullName evidence="1">Uncharacterized protein</fullName>
    </submittedName>
</protein>
<evidence type="ECO:0000313" key="1">
    <source>
        <dbReference type="EMBL" id="KAL0192954.1"/>
    </source>
</evidence>
<evidence type="ECO:0000313" key="2">
    <source>
        <dbReference type="Proteomes" id="UP001529510"/>
    </source>
</evidence>
<keyword evidence="2" id="KW-1185">Reference proteome</keyword>
<gene>
    <name evidence="1" type="ORF">M9458_011250</name>
</gene>
<dbReference type="SUPFAM" id="SSF52540">
    <property type="entry name" value="P-loop containing nucleoside triphosphate hydrolases"/>
    <property type="match status" value="1"/>
</dbReference>
<sequence>DNHKSIYIQQLRPTQTLQPRVKLKLFGHSGAGKSTLIESLKCGILRSFFRRRRTRLTNPVRHPASPVTSKPA</sequence>
<feature type="non-terminal residue" evidence="1">
    <location>
        <position position="1"/>
    </location>
</feature>
<proteinExistence type="predicted"/>